<dbReference type="PATRIC" id="fig|267377.15.peg.1635"/>
<dbReference type="HOGENOM" id="CLU_099320_0_1_2"/>
<sequence length="212" mass="24611">MHLFFKDSVTISLLGTMSKEVYEILEIFDALKRHKNTIYLVSTIFLATFLFSYVFIYYDMFQFRYFGDLMYESFKIKVQSFSIENKGPFEIIAIILANNLFVAAFTYIIMFFALINIAVNSYLLAYVFYLTNPLEFILLIGPHGIFEIPALILAATSGLVLSMSIIKKFRKEKHYKDYFKDSLRIFLVSVTLFVVAAFVEVLVTYQIALRIA</sequence>
<dbReference type="Pfam" id="PF01944">
    <property type="entry name" value="SpoIIM"/>
    <property type="match status" value="1"/>
</dbReference>
<name>Q6LWV8_METMP</name>
<dbReference type="Proteomes" id="UP000000590">
    <property type="component" value="Chromosome"/>
</dbReference>
<gene>
    <name evidence="2" type="ordered locus">MMP1596</name>
</gene>
<dbReference type="eggNOG" id="arCOG01994">
    <property type="taxonomic scope" value="Archaea"/>
</dbReference>
<organism evidence="3">
    <name type="scientific">Methanococcus maripaludis (strain DSM 14266 / JCM 13030 / NBRC 101832 / S2 / LL)</name>
    <dbReference type="NCBI Taxonomy" id="267377"/>
    <lineage>
        <taxon>Archaea</taxon>
        <taxon>Methanobacteriati</taxon>
        <taxon>Methanobacteriota</taxon>
        <taxon>Methanomada group</taxon>
        <taxon>Methanococci</taxon>
        <taxon>Methanococcales</taxon>
        <taxon>Methanococcaceae</taxon>
        <taxon>Methanococcus</taxon>
    </lineage>
</organism>
<evidence type="ECO:0000256" key="1">
    <source>
        <dbReference type="SAM" id="Phobius"/>
    </source>
</evidence>
<feature type="transmembrane region" description="Helical" evidence="1">
    <location>
        <begin position="122"/>
        <end position="142"/>
    </location>
</feature>
<proteinExistence type="predicted"/>
<dbReference type="InterPro" id="IPR002798">
    <property type="entry name" value="SpoIIM-like"/>
</dbReference>
<feature type="transmembrane region" description="Helical" evidence="1">
    <location>
        <begin position="186"/>
        <end position="208"/>
    </location>
</feature>
<dbReference type="STRING" id="267377.MMP1596"/>
<feature type="transmembrane region" description="Helical" evidence="1">
    <location>
        <begin position="38"/>
        <end position="58"/>
    </location>
</feature>
<keyword evidence="1" id="KW-0472">Membrane</keyword>
<dbReference type="PANTHER" id="PTHR35337">
    <property type="entry name" value="SLR1478 PROTEIN"/>
    <property type="match status" value="1"/>
</dbReference>
<evidence type="ECO:0000313" key="2">
    <source>
        <dbReference type="EMBL" id="CAF31152.1"/>
    </source>
</evidence>
<dbReference type="AlphaFoldDB" id="Q6LWV8"/>
<dbReference type="EnsemblBacteria" id="CAF31152">
    <property type="protein sequence ID" value="CAF31152"/>
    <property type="gene ID" value="MMP1596"/>
</dbReference>
<accession>Q6LWV8</accession>
<keyword evidence="1" id="KW-1133">Transmembrane helix</keyword>
<dbReference type="PANTHER" id="PTHR35337:SF1">
    <property type="entry name" value="SLR1478 PROTEIN"/>
    <property type="match status" value="1"/>
</dbReference>
<protein>
    <submittedName>
        <fullName evidence="2">Conserved Hypothetical Archael protein</fullName>
    </submittedName>
</protein>
<feature type="transmembrane region" description="Helical" evidence="1">
    <location>
        <begin position="148"/>
        <end position="166"/>
    </location>
</feature>
<keyword evidence="1" id="KW-0812">Transmembrane</keyword>
<feature type="transmembrane region" description="Helical" evidence="1">
    <location>
        <begin position="91"/>
        <end position="115"/>
    </location>
</feature>
<keyword evidence="3" id="KW-1185">Reference proteome</keyword>
<dbReference type="EMBL" id="BX950229">
    <property type="protein sequence ID" value="CAF31152.1"/>
    <property type="molecule type" value="Genomic_DNA"/>
</dbReference>
<evidence type="ECO:0000313" key="3">
    <source>
        <dbReference type="Proteomes" id="UP000000590"/>
    </source>
</evidence>
<dbReference type="KEGG" id="mmp:MMP1596"/>
<reference evidence="2 3" key="1">
    <citation type="journal article" date="2004" name="J. Bacteriol.">
        <title>Complete genome sequence of the genetically tractable hydrogenotrophic methanogen Methanococcus maripaludis.</title>
        <authorList>
            <person name="Hendrickson E.L."/>
            <person name="Kaul R."/>
            <person name="Zhou Y."/>
            <person name="Bovee D."/>
            <person name="Chapman P."/>
            <person name="Chung J."/>
            <person name="Conway de Macario E."/>
            <person name="Dodsworth J.A."/>
            <person name="Gillett W."/>
            <person name="Graham D.E."/>
            <person name="Hackett M."/>
            <person name="Haydock A.K."/>
            <person name="Kang A."/>
            <person name="Land M.L."/>
            <person name="Levy R."/>
            <person name="Lie T.J."/>
            <person name="Major T.A."/>
            <person name="Moore B.C."/>
            <person name="Porat I."/>
            <person name="Palmeiri A."/>
            <person name="Rouse G."/>
            <person name="Saenphimmachak C."/>
            <person name="Soll D."/>
            <person name="Van Dien S."/>
            <person name="Wang T."/>
            <person name="Whitman W.B."/>
            <person name="Xia Q."/>
            <person name="Zhang Y."/>
            <person name="Larimer F.W."/>
            <person name="Olson M.V."/>
            <person name="Leigh J.A."/>
        </authorList>
    </citation>
    <scope>NUCLEOTIDE SEQUENCE [LARGE SCALE GENOMIC DNA]</scope>
    <source>
        <strain evidence="3">S2 / LL</strain>
    </source>
</reference>